<dbReference type="Proteomes" id="UP000309668">
    <property type="component" value="Unassembled WGS sequence"/>
</dbReference>
<dbReference type="InterPro" id="IPR001466">
    <property type="entry name" value="Beta-lactam-related"/>
</dbReference>
<dbReference type="Pfam" id="PF00144">
    <property type="entry name" value="Beta-lactamase"/>
    <property type="match status" value="1"/>
</dbReference>
<keyword evidence="4" id="KW-1185">Reference proteome</keyword>
<dbReference type="AlphaFoldDB" id="A0A5S3PZ83"/>
<dbReference type="EMBL" id="VCAO01000002">
    <property type="protein sequence ID" value="TMM49126.1"/>
    <property type="molecule type" value="Genomic_DNA"/>
</dbReference>
<organism evidence="3 4">
    <name type="scientific">Qipengyuania marisflavi</name>
    <dbReference type="NCBI Taxonomy" id="2486356"/>
    <lineage>
        <taxon>Bacteria</taxon>
        <taxon>Pseudomonadati</taxon>
        <taxon>Pseudomonadota</taxon>
        <taxon>Alphaproteobacteria</taxon>
        <taxon>Sphingomonadales</taxon>
        <taxon>Erythrobacteraceae</taxon>
        <taxon>Qipengyuania</taxon>
    </lineage>
</organism>
<evidence type="ECO:0000256" key="1">
    <source>
        <dbReference type="ARBA" id="ARBA00038473"/>
    </source>
</evidence>
<reference evidence="3 4" key="1">
    <citation type="submission" date="2019-05" db="EMBL/GenBank/DDBJ databases">
        <title>Erythrobacter marisflavi sp. nov., isolated from isolated from water of an estuary environment.</title>
        <authorList>
            <person name="Yoon J.-H."/>
        </authorList>
    </citation>
    <scope>NUCLEOTIDE SEQUENCE [LARGE SCALE GENOMIC DNA]</scope>
    <source>
        <strain evidence="3 4">KEM-5</strain>
    </source>
</reference>
<protein>
    <submittedName>
        <fullName evidence="3">Beta-lactamase family protein</fullName>
    </submittedName>
</protein>
<evidence type="ECO:0000259" key="2">
    <source>
        <dbReference type="Pfam" id="PF00144"/>
    </source>
</evidence>
<dbReference type="InterPro" id="IPR051478">
    <property type="entry name" value="Beta-lactamase-like_AB/R"/>
</dbReference>
<dbReference type="PANTHER" id="PTHR22935:SF95">
    <property type="entry name" value="BETA-LACTAMASE-LIKE 1-RELATED"/>
    <property type="match status" value="1"/>
</dbReference>
<dbReference type="Gene3D" id="3.40.710.10">
    <property type="entry name" value="DD-peptidase/beta-lactamase superfamily"/>
    <property type="match status" value="1"/>
</dbReference>
<name>A0A5S3PZ83_9SPHN</name>
<dbReference type="InterPro" id="IPR012338">
    <property type="entry name" value="Beta-lactam/transpept-like"/>
</dbReference>
<dbReference type="SUPFAM" id="SSF56601">
    <property type="entry name" value="beta-lactamase/transpeptidase-like"/>
    <property type="match status" value="1"/>
</dbReference>
<feature type="domain" description="Beta-lactamase-related" evidence="2">
    <location>
        <begin position="136"/>
        <end position="465"/>
    </location>
</feature>
<comment type="similarity">
    <text evidence="1">Belongs to the beta-lactamase family.</text>
</comment>
<comment type="caution">
    <text evidence="3">The sequence shown here is derived from an EMBL/GenBank/DDBJ whole genome shotgun (WGS) entry which is preliminary data.</text>
</comment>
<evidence type="ECO:0000313" key="3">
    <source>
        <dbReference type="EMBL" id="TMM49126.1"/>
    </source>
</evidence>
<proteinExistence type="inferred from homology"/>
<accession>A0A5S3PZ83</accession>
<evidence type="ECO:0000313" key="4">
    <source>
        <dbReference type="Proteomes" id="UP000309668"/>
    </source>
</evidence>
<dbReference type="OrthoDB" id="5377981at2"/>
<gene>
    <name evidence="3" type="ORF">FEV51_06845</name>
</gene>
<sequence>MLVFTAPEGDATVAVIGIDQAADGSDAITMGWQKFDPDFVREIELAQEPPARDGWDQITVAGYETSPAEKLVLQGIALRKGDDWTVMLVRGALATIAKRGAQLGQAFGSLSPANFEKESFAGKTAHELTPERIAELREFVSQSMAQLKIPGVGLALVDNDRIVYEGGLGVKSLGSDDPVDANTSFMVASNTKGMATLLLSSLADEGKLRWDQPVVELYPAFRLGSDETTAKVLVEHLVCACTGLPRKDMEMVVATSGDTPASNTFDLLSGTEPTSGFGEVFQYNNLMASAAGYIGGHLIHPDMELGAAFDQAMDERIFVPLGMEATTFDYSEAMADNWAMPHARGFGEEVQPIEMVWNSVVRPYRPAGGAWSTAHDMALYALNELREGKAADGTQLFSAENLLKRREHNVAIGEDAWYGMGLMESRSTGVPVFFHGGSLLGYKSNFWFIPEAGVGAVLLTNSDEGQALLGPFQRKLMEVLYDGKPEAEENVEAIVSLGAQGRAKGREGVVEAGDPAVLTALAPHYSNPDLGPVHVMQIDGETWLHMTSGRSKVGTRANDDGTSSVFFTSPGLAGFILLIGEQDGKRTLTLDDSQHEYVFVESDG</sequence>
<dbReference type="PANTHER" id="PTHR22935">
    <property type="entry name" value="PENICILLIN-BINDING PROTEIN"/>
    <property type="match status" value="1"/>
</dbReference>